<feature type="compositionally biased region" description="Low complexity" evidence="1">
    <location>
        <begin position="60"/>
        <end position="95"/>
    </location>
</feature>
<feature type="compositionally biased region" description="Basic and acidic residues" evidence="1">
    <location>
        <begin position="168"/>
        <end position="190"/>
    </location>
</feature>
<organism evidence="2 3">
    <name type="scientific">Exophiala mesophila</name>
    <name type="common">Black yeast-like fungus</name>
    <dbReference type="NCBI Taxonomy" id="212818"/>
    <lineage>
        <taxon>Eukaryota</taxon>
        <taxon>Fungi</taxon>
        <taxon>Dikarya</taxon>
        <taxon>Ascomycota</taxon>
        <taxon>Pezizomycotina</taxon>
        <taxon>Eurotiomycetes</taxon>
        <taxon>Chaetothyriomycetidae</taxon>
        <taxon>Chaetothyriales</taxon>
        <taxon>Herpotrichiellaceae</taxon>
        <taxon>Exophiala</taxon>
    </lineage>
</organism>
<dbReference type="AlphaFoldDB" id="A0A0D1Z6I4"/>
<dbReference type="VEuPathDB" id="FungiDB:PV10_06884"/>
<sequence>MRSQANDIPAWPQTLPIYSLTIHDPSEKHPGNINSLFSTYTAKVSHYLRPSHTHLDSTSDDNTMSSSGNQTNSLSSGSYSSVSYSSASYSSSSSSDPTGHSATFTQMTSSNDRDGTTVRRTAHETGQPDFDETRHYPTQGGQTTIEGGQGGGNDAARVQDVTDEDPEQAARDREYEERMEDEYAKREGGA</sequence>
<feature type="compositionally biased region" description="Polar residues" evidence="1">
    <location>
        <begin position="96"/>
        <end position="110"/>
    </location>
</feature>
<feature type="compositionally biased region" description="Basic and acidic residues" evidence="1">
    <location>
        <begin position="111"/>
        <end position="123"/>
    </location>
</feature>
<dbReference type="EMBL" id="KN847524">
    <property type="protein sequence ID" value="KIV89489.1"/>
    <property type="molecule type" value="Genomic_DNA"/>
</dbReference>
<keyword evidence="3" id="KW-1185">Reference proteome</keyword>
<feature type="region of interest" description="Disordered" evidence="1">
    <location>
        <begin position="51"/>
        <end position="190"/>
    </location>
</feature>
<gene>
    <name evidence="2" type="ORF">PV10_06884</name>
</gene>
<dbReference type="RefSeq" id="XP_016221063.1">
    <property type="nucleotide sequence ID" value="XM_016371731.1"/>
</dbReference>
<protein>
    <submittedName>
        <fullName evidence="2">Uncharacterized protein</fullName>
    </submittedName>
</protein>
<accession>A0A0D1Z6I4</accession>
<evidence type="ECO:0000313" key="2">
    <source>
        <dbReference type="EMBL" id="KIV89489.1"/>
    </source>
</evidence>
<name>A0A0D1Z6I4_EXOME</name>
<proteinExistence type="predicted"/>
<evidence type="ECO:0000256" key="1">
    <source>
        <dbReference type="SAM" id="MobiDB-lite"/>
    </source>
</evidence>
<dbReference type="OrthoDB" id="4161095at2759"/>
<dbReference type="GeneID" id="27324729"/>
<reference evidence="2 3" key="1">
    <citation type="submission" date="2015-01" db="EMBL/GenBank/DDBJ databases">
        <title>The Genome Sequence of Exophiala mesophila CBS40295.</title>
        <authorList>
            <consortium name="The Broad Institute Genomics Platform"/>
            <person name="Cuomo C."/>
            <person name="de Hoog S."/>
            <person name="Gorbushina A."/>
            <person name="Stielow B."/>
            <person name="Teixiera M."/>
            <person name="Abouelleil A."/>
            <person name="Chapman S.B."/>
            <person name="Priest M."/>
            <person name="Young S.K."/>
            <person name="Wortman J."/>
            <person name="Nusbaum C."/>
            <person name="Birren B."/>
        </authorList>
    </citation>
    <scope>NUCLEOTIDE SEQUENCE [LARGE SCALE GENOMIC DNA]</scope>
    <source>
        <strain evidence="2 3">CBS 40295</strain>
    </source>
</reference>
<dbReference type="Proteomes" id="UP000054302">
    <property type="component" value="Unassembled WGS sequence"/>
</dbReference>
<evidence type="ECO:0000313" key="3">
    <source>
        <dbReference type="Proteomes" id="UP000054302"/>
    </source>
</evidence>